<organism evidence="1 2">
    <name type="scientific">Eleusine coracana subsp. coracana</name>
    <dbReference type="NCBI Taxonomy" id="191504"/>
    <lineage>
        <taxon>Eukaryota</taxon>
        <taxon>Viridiplantae</taxon>
        <taxon>Streptophyta</taxon>
        <taxon>Embryophyta</taxon>
        <taxon>Tracheophyta</taxon>
        <taxon>Spermatophyta</taxon>
        <taxon>Magnoliopsida</taxon>
        <taxon>Liliopsida</taxon>
        <taxon>Poales</taxon>
        <taxon>Poaceae</taxon>
        <taxon>PACMAD clade</taxon>
        <taxon>Chloridoideae</taxon>
        <taxon>Cynodonteae</taxon>
        <taxon>Eleusininae</taxon>
        <taxon>Eleusine</taxon>
    </lineage>
</organism>
<evidence type="ECO:0000313" key="2">
    <source>
        <dbReference type="Proteomes" id="UP001054889"/>
    </source>
</evidence>
<reference evidence="1" key="1">
    <citation type="journal article" date="2018" name="DNA Res.">
        <title>Multiple hybrid de novo genome assembly of finger millet, an orphan allotetraploid crop.</title>
        <authorList>
            <person name="Hatakeyama M."/>
            <person name="Aluri S."/>
            <person name="Balachadran M.T."/>
            <person name="Sivarajan S.R."/>
            <person name="Patrignani A."/>
            <person name="Gruter S."/>
            <person name="Poveda L."/>
            <person name="Shimizu-Inatsugi R."/>
            <person name="Baeten J."/>
            <person name="Francoijs K.J."/>
            <person name="Nataraja K.N."/>
            <person name="Reddy Y.A.N."/>
            <person name="Phadnis S."/>
            <person name="Ravikumar R.L."/>
            <person name="Schlapbach R."/>
            <person name="Sreeman S.M."/>
            <person name="Shimizu K.K."/>
        </authorList>
    </citation>
    <scope>NUCLEOTIDE SEQUENCE</scope>
</reference>
<sequence length="244" mass="29194">MMKNVQDEAERAIQRLNELGLGEDISYEEVQAYAARLPCSPPRVVIDVKPDYDQLNQLQIQNILYRIKFLKITRQMRKNGEGGYGYGNWTLYRGYFHSYEVELEYLRYWKELLKNLKECIETMRLDICWYKELDGVYFEIWKRIDKLKMTFRDALDCVYKLNTFPRYHLKMKAALDNDDWSNMEKEMAEDIAREFIADAIKSRRQRPKFYVHYIKKKIKIAGILGVIPKALQSTEKQLFEALVQ</sequence>
<dbReference type="PANTHER" id="PTHR34480:SF14">
    <property type="entry name" value="OS01G0967800 PROTEIN"/>
    <property type="match status" value="1"/>
</dbReference>
<gene>
    <name evidence="1" type="primary">ga11382</name>
    <name evidence="1" type="ORF">PR202_ga11382</name>
</gene>
<reference evidence="1" key="2">
    <citation type="submission" date="2021-12" db="EMBL/GenBank/DDBJ databases">
        <title>Resequencing data analysis of finger millet.</title>
        <authorList>
            <person name="Hatakeyama M."/>
            <person name="Aluri S."/>
            <person name="Balachadran M.T."/>
            <person name="Sivarajan S.R."/>
            <person name="Poveda L."/>
            <person name="Shimizu-Inatsugi R."/>
            <person name="Schlapbach R."/>
            <person name="Sreeman S.M."/>
            <person name="Shimizu K.K."/>
        </authorList>
    </citation>
    <scope>NUCLEOTIDE SEQUENCE</scope>
</reference>
<dbReference type="AlphaFoldDB" id="A0AAV5C996"/>
<dbReference type="PANTHER" id="PTHR34480">
    <property type="entry name" value="OS01G0967800 PROTEIN-RELATED"/>
    <property type="match status" value="1"/>
</dbReference>
<proteinExistence type="predicted"/>
<evidence type="ECO:0000313" key="1">
    <source>
        <dbReference type="EMBL" id="GJM94710.1"/>
    </source>
</evidence>
<protein>
    <submittedName>
        <fullName evidence="1">Uncharacterized protein</fullName>
    </submittedName>
</protein>
<dbReference type="Proteomes" id="UP001054889">
    <property type="component" value="Unassembled WGS sequence"/>
</dbReference>
<accession>A0AAV5C996</accession>
<dbReference type="EMBL" id="BQKI01000005">
    <property type="protein sequence ID" value="GJM94710.1"/>
    <property type="molecule type" value="Genomic_DNA"/>
</dbReference>
<keyword evidence="2" id="KW-1185">Reference proteome</keyword>
<comment type="caution">
    <text evidence="1">The sequence shown here is derived from an EMBL/GenBank/DDBJ whole genome shotgun (WGS) entry which is preliminary data.</text>
</comment>
<name>A0AAV5C996_ELECO</name>